<dbReference type="EMBL" id="BMWV01000023">
    <property type="protein sequence ID" value="GGY67968.1"/>
    <property type="molecule type" value="Genomic_DNA"/>
</dbReference>
<gene>
    <name evidence="2" type="ORF">EYF70_22560</name>
    <name evidence="1" type="ORF">GCM10007387_57690</name>
</gene>
<protein>
    <submittedName>
        <fullName evidence="1">Uncharacterized protein</fullName>
    </submittedName>
</protein>
<organism evidence="1 4">
    <name type="scientific">Pseudoduganella albidiflava</name>
    <dbReference type="NCBI Taxonomy" id="321983"/>
    <lineage>
        <taxon>Bacteria</taxon>
        <taxon>Pseudomonadati</taxon>
        <taxon>Pseudomonadota</taxon>
        <taxon>Betaproteobacteria</taxon>
        <taxon>Burkholderiales</taxon>
        <taxon>Oxalobacteraceae</taxon>
        <taxon>Telluria group</taxon>
        <taxon>Pseudoduganella</taxon>
    </lineage>
</organism>
<dbReference type="Proteomes" id="UP000292307">
    <property type="component" value="Chromosome"/>
</dbReference>
<dbReference type="RefSeq" id="WP_131147400.1">
    <property type="nucleotide sequence ID" value="NZ_BMWV01000023.1"/>
</dbReference>
<reference evidence="1" key="3">
    <citation type="submission" date="2022-12" db="EMBL/GenBank/DDBJ databases">
        <authorList>
            <person name="Sun Q."/>
            <person name="Kim S."/>
        </authorList>
    </citation>
    <scope>NUCLEOTIDE SEQUENCE</scope>
    <source>
        <strain evidence="1">KCTC 12343</strain>
    </source>
</reference>
<evidence type="ECO:0000313" key="4">
    <source>
        <dbReference type="Proteomes" id="UP000628442"/>
    </source>
</evidence>
<name>A0A411X2T8_9BURK</name>
<dbReference type="OrthoDB" id="2880589at2"/>
<evidence type="ECO:0000313" key="1">
    <source>
        <dbReference type="EMBL" id="GGY67968.1"/>
    </source>
</evidence>
<sequence length="148" mass="17084">MRKYHQFVTTVDDVVQNAIRFNKDIEDKELAYGLQRIVPLVHHWYAYVDETGWFHFVPSKFAGYKNMTGKLYLASYNLPKAEGGLHGKETELALRPLSTRLQGEEWESVYSRELSAWLSGSWGFRRRAGATVSVLKGYPLDPEPYHTT</sequence>
<accession>A0A411X2T8</accession>
<evidence type="ECO:0000313" key="3">
    <source>
        <dbReference type="Proteomes" id="UP000292307"/>
    </source>
</evidence>
<evidence type="ECO:0000313" key="2">
    <source>
        <dbReference type="EMBL" id="QBI03297.1"/>
    </source>
</evidence>
<dbReference type="EMBL" id="CP036401">
    <property type="protein sequence ID" value="QBI03297.1"/>
    <property type="molecule type" value="Genomic_DNA"/>
</dbReference>
<dbReference type="Proteomes" id="UP000628442">
    <property type="component" value="Unassembled WGS sequence"/>
</dbReference>
<dbReference type="AlphaFoldDB" id="A0A411X2T8"/>
<reference evidence="2 3" key="2">
    <citation type="submission" date="2019-02" db="EMBL/GenBank/DDBJ databases">
        <title>Draft Genome Sequences of Six Type Strains of the Genus Massilia.</title>
        <authorList>
            <person name="Miess H."/>
            <person name="Frediansyhah A."/>
            <person name="Gross H."/>
        </authorList>
    </citation>
    <scope>NUCLEOTIDE SEQUENCE [LARGE SCALE GENOMIC DNA]</scope>
    <source>
        <strain evidence="2 3">DSM 17472</strain>
    </source>
</reference>
<reference evidence="1" key="1">
    <citation type="journal article" date="2014" name="Int. J. Syst. Evol. Microbiol.">
        <title>Complete genome sequence of Corynebacterium casei LMG S-19264T (=DSM 44701T), isolated from a smear-ripened cheese.</title>
        <authorList>
            <consortium name="US DOE Joint Genome Institute (JGI-PGF)"/>
            <person name="Walter F."/>
            <person name="Albersmeier A."/>
            <person name="Kalinowski J."/>
            <person name="Ruckert C."/>
        </authorList>
    </citation>
    <scope>NUCLEOTIDE SEQUENCE</scope>
    <source>
        <strain evidence="1">KCTC 12343</strain>
    </source>
</reference>
<proteinExistence type="predicted"/>
<keyword evidence="3" id="KW-1185">Reference proteome</keyword>